<proteinExistence type="predicted"/>
<evidence type="ECO:0000256" key="1">
    <source>
        <dbReference type="ARBA" id="ARBA00023180"/>
    </source>
</evidence>
<keyword evidence="4" id="KW-1185">Reference proteome</keyword>
<dbReference type="InterPro" id="IPR000884">
    <property type="entry name" value="TSP1_rpt"/>
</dbReference>
<dbReference type="SUPFAM" id="SSF82895">
    <property type="entry name" value="TSP-1 type 1 repeat"/>
    <property type="match status" value="1"/>
</dbReference>
<name>A0AAD9IQJ2_9ANNE</name>
<dbReference type="InterPro" id="IPR036383">
    <property type="entry name" value="TSP1_rpt_sf"/>
</dbReference>
<evidence type="ECO:0000259" key="2">
    <source>
        <dbReference type="PROSITE" id="PS00022"/>
    </source>
</evidence>
<evidence type="ECO:0000313" key="4">
    <source>
        <dbReference type="Proteomes" id="UP001208570"/>
    </source>
</evidence>
<accession>A0AAD9IQJ2</accession>
<dbReference type="FunFam" id="2.10.25.10:FF:000001">
    <property type="entry name" value="Tenascin C"/>
    <property type="match status" value="1"/>
</dbReference>
<organism evidence="3 4">
    <name type="scientific">Paralvinella palmiformis</name>
    <dbReference type="NCBI Taxonomy" id="53620"/>
    <lineage>
        <taxon>Eukaryota</taxon>
        <taxon>Metazoa</taxon>
        <taxon>Spiralia</taxon>
        <taxon>Lophotrochozoa</taxon>
        <taxon>Annelida</taxon>
        <taxon>Polychaeta</taxon>
        <taxon>Sedentaria</taxon>
        <taxon>Canalipalpata</taxon>
        <taxon>Terebellida</taxon>
        <taxon>Terebelliformia</taxon>
        <taxon>Alvinellidae</taxon>
        <taxon>Paralvinella</taxon>
    </lineage>
</organism>
<dbReference type="PROSITE" id="PS50092">
    <property type="entry name" value="TSP1"/>
    <property type="match status" value="1"/>
</dbReference>
<dbReference type="Pfam" id="PF26129">
    <property type="entry name" value="Vwde"/>
    <property type="match status" value="1"/>
</dbReference>
<dbReference type="Pfam" id="PF23106">
    <property type="entry name" value="EGF_Teneurin"/>
    <property type="match status" value="1"/>
</dbReference>
<evidence type="ECO:0000313" key="3">
    <source>
        <dbReference type="EMBL" id="KAK2139152.1"/>
    </source>
</evidence>
<dbReference type="InterPro" id="IPR058727">
    <property type="entry name" value="Helical_Vwde"/>
</dbReference>
<dbReference type="PROSITE" id="PS00022">
    <property type="entry name" value="EGF_1"/>
    <property type="match status" value="1"/>
</dbReference>
<keyword evidence="1" id="KW-0325">Glycoprotein</keyword>
<feature type="domain" description="EGF-like" evidence="2">
    <location>
        <begin position="123"/>
        <end position="134"/>
    </location>
</feature>
<dbReference type="SMART" id="SM00209">
    <property type="entry name" value="TSP1"/>
    <property type="match status" value="1"/>
</dbReference>
<dbReference type="Gene3D" id="2.20.100.10">
    <property type="entry name" value="Thrombospondin type-1 (TSP1) repeat"/>
    <property type="match status" value="1"/>
</dbReference>
<comment type="caution">
    <text evidence="3">The sequence shown here is derived from an EMBL/GenBank/DDBJ whole genome shotgun (WGS) entry which is preliminary data.</text>
</comment>
<reference evidence="3" key="1">
    <citation type="journal article" date="2023" name="Mol. Biol. Evol.">
        <title>Third-Generation Sequencing Reveals the Adaptive Role of the Epigenome in Three Deep-Sea Polychaetes.</title>
        <authorList>
            <person name="Perez M."/>
            <person name="Aroh O."/>
            <person name="Sun Y."/>
            <person name="Lan Y."/>
            <person name="Juniper S.K."/>
            <person name="Young C.R."/>
            <person name="Angers B."/>
            <person name="Qian P.Y."/>
        </authorList>
    </citation>
    <scope>NUCLEOTIDE SEQUENCE</scope>
    <source>
        <strain evidence="3">P08H-3</strain>
    </source>
</reference>
<dbReference type="Proteomes" id="UP001208570">
    <property type="component" value="Unassembled WGS sequence"/>
</dbReference>
<dbReference type="AlphaFoldDB" id="A0AAD9IQJ2"/>
<dbReference type="Gene3D" id="2.10.25.10">
    <property type="entry name" value="Laminin"/>
    <property type="match status" value="1"/>
</dbReference>
<gene>
    <name evidence="3" type="ORF">LSH36_1996g00002</name>
</gene>
<dbReference type="Pfam" id="PF00090">
    <property type="entry name" value="TSP_1"/>
    <property type="match status" value="1"/>
</dbReference>
<sequence length="616" mass="67416">MDNGPLPAWDSGSVTEDQARQACIKAIDSSPAASSCTQVNGTDIYNDMIDTCLKDVQRTDSLEWAVDRRREFEQICVAMIITQNVTDRQGDLTTMMMNNLAAVTNVLCPADCSNNGRCVDGTCQCSTDYLGADCSIRKAKVPVLQKYLVEDGCDLADMECRVMRVVVNEVANSRTLTCKIKITKPNGGGTIEKTYPGQLETPTLVRCPLPSISEVAGNVVGYSYKVQISNDRVHYSIPLQKSITVQDSKCTVCVNDSCSQKPNTCIIDNKCYNNGEEVSDCLICNSSKSITGGSPKPGVSLQLISNKVWYKVATETMNIQLESSDSTINVVFSLRGTPSGVSISSTGVMTWTLESPSQNITVRLALKNCPQIQYTDVTLTLIILSCNDICGTNAICIRNVNTPPGHGNYTCRCRDDSRTYCHPNACPTNVPCRNMTCGYRCDYPTGTWSGWSSYTSCNKPCDYGLKERKRTCLGSPCFGELVDIAVCNSFNCPEIESQKGQSVILEFQRISVKKIVLKRKVIHNFIAAALNDYCVKAPDICCRSVDFRAKPSPIGADKIFTDDYIKEAAGYPKTVKVNVRNCTLLHEAQDSAKYGYELGDLVSGDNNSISGHTSEH</sequence>
<dbReference type="EMBL" id="JAODUP010001985">
    <property type="protein sequence ID" value="KAK2139152.1"/>
    <property type="molecule type" value="Genomic_DNA"/>
</dbReference>
<dbReference type="InterPro" id="IPR000742">
    <property type="entry name" value="EGF"/>
</dbReference>
<protein>
    <recommendedName>
        <fullName evidence="2">EGF-like domain-containing protein</fullName>
    </recommendedName>
</protein>